<accession>A0A1Q5Q8P0</accession>
<dbReference type="RefSeq" id="XP_020120595.1">
    <property type="nucleotide sequence ID" value="XM_020266511.1"/>
</dbReference>
<name>A0A1Q5Q8P0_TALAT</name>
<dbReference type="Proteomes" id="UP000214365">
    <property type="component" value="Unassembled WGS sequence"/>
</dbReference>
<dbReference type="PANTHER" id="PTHR43798">
    <property type="entry name" value="MONOACYLGLYCEROL LIPASE"/>
    <property type="match status" value="1"/>
</dbReference>
<organism evidence="2 3">
    <name type="scientific">Talaromyces atroroseus</name>
    <dbReference type="NCBI Taxonomy" id="1441469"/>
    <lineage>
        <taxon>Eukaryota</taxon>
        <taxon>Fungi</taxon>
        <taxon>Dikarya</taxon>
        <taxon>Ascomycota</taxon>
        <taxon>Pezizomycotina</taxon>
        <taxon>Eurotiomycetes</taxon>
        <taxon>Eurotiomycetidae</taxon>
        <taxon>Eurotiales</taxon>
        <taxon>Trichocomaceae</taxon>
        <taxon>Talaromyces</taxon>
        <taxon>Talaromyces sect. Trachyspermi</taxon>
    </lineage>
</organism>
<feature type="domain" description="AB hydrolase-1" evidence="1">
    <location>
        <begin position="26"/>
        <end position="141"/>
    </location>
</feature>
<dbReference type="OrthoDB" id="408373at2759"/>
<dbReference type="InterPro" id="IPR029058">
    <property type="entry name" value="AB_hydrolase_fold"/>
</dbReference>
<dbReference type="PRINTS" id="PR00111">
    <property type="entry name" value="ABHYDROLASE"/>
</dbReference>
<keyword evidence="3" id="KW-1185">Reference proteome</keyword>
<dbReference type="AlphaFoldDB" id="A0A1Q5Q8P0"/>
<dbReference type="GO" id="GO:0046464">
    <property type="term" value="P:acylglycerol catabolic process"/>
    <property type="evidence" value="ECO:0007669"/>
    <property type="project" value="TreeGrafter"/>
</dbReference>
<dbReference type="GeneID" id="31003968"/>
<evidence type="ECO:0000313" key="3">
    <source>
        <dbReference type="Proteomes" id="UP000214365"/>
    </source>
</evidence>
<dbReference type="Pfam" id="PF00561">
    <property type="entry name" value="Abhydrolase_1"/>
    <property type="match status" value="1"/>
</dbReference>
<protein>
    <recommendedName>
        <fullName evidence="1">AB hydrolase-1 domain-containing protein</fullName>
    </recommendedName>
</protein>
<dbReference type="PANTHER" id="PTHR43798:SF5">
    <property type="entry name" value="MONOACYLGLYCEROL LIPASE ABHD6"/>
    <property type="match status" value="1"/>
</dbReference>
<dbReference type="EMBL" id="LFMY01000005">
    <property type="protein sequence ID" value="OKL60474.1"/>
    <property type="molecule type" value="Genomic_DNA"/>
</dbReference>
<gene>
    <name evidence="2" type="ORF">UA08_04213</name>
</gene>
<reference evidence="2 3" key="1">
    <citation type="submission" date="2015-06" db="EMBL/GenBank/DDBJ databases">
        <title>Talaromyces atroroseus IBT 11181 draft genome.</title>
        <authorList>
            <person name="Rasmussen K.B."/>
            <person name="Rasmussen S."/>
            <person name="Petersen B."/>
            <person name="Sicheritz-Ponten T."/>
            <person name="Mortensen U.H."/>
            <person name="Thrane U."/>
        </authorList>
    </citation>
    <scope>NUCLEOTIDE SEQUENCE [LARGE SCALE GENOMIC DNA]</scope>
    <source>
        <strain evidence="2 3">IBT 11181</strain>
    </source>
</reference>
<sequence length="276" mass="29839">MPYITVNQKRLHYADSNPAAEGQTYVFIHGLGSSQNYYGAVLPHLTPSTNRCIAIDTYGSGRSHYTGLEQSIDSIAQDIVKVMDALKVPKAVLVGHSMGGTVVLHLAARYPTRVVALVTIGPVHPTASTGQIFEKRIQIVSEDGMEPIANSVPRAATGSGSTPLQRAFIRELILGQSPEGYVSLCHVVSEATAPDYAAVKAPLLIIAGDEDKSAPLEGCKHILAHASSSTKTLEILQGVGHWHCIEASDEHVDTEYARWFNEQKITSSYYAFVGRR</sequence>
<dbReference type="GO" id="GO:0047372">
    <property type="term" value="F:monoacylglycerol lipase activity"/>
    <property type="evidence" value="ECO:0007669"/>
    <property type="project" value="TreeGrafter"/>
</dbReference>
<evidence type="ECO:0000259" key="1">
    <source>
        <dbReference type="Pfam" id="PF00561"/>
    </source>
</evidence>
<dbReference type="Gene3D" id="3.40.50.1820">
    <property type="entry name" value="alpha/beta hydrolase"/>
    <property type="match status" value="1"/>
</dbReference>
<dbReference type="SUPFAM" id="SSF53474">
    <property type="entry name" value="alpha/beta-Hydrolases"/>
    <property type="match status" value="1"/>
</dbReference>
<evidence type="ECO:0000313" key="2">
    <source>
        <dbReference type="EMBL" id="OKL60474.1"/>
    </source>
</evidence>
<dbReference type="InterPro" id="IPR000073">
    <property type="entry name" value="AB_hydrolase_1"/>
</dbReference>
<dbReference type="STRING" id="1441469.A0A1Q5Q8P0"/>
<dbReference type="InterPro" id="IPR050266">
    <property type="entry name" value="AB_hydrolase_sf"/>
</dbReference>
<dbReference type="GO" id="GO:0016020">
    <property type="term" value="C:membrane"/>
    <property type="evidence" value="ECO:0007669"/>
    <property type="project" value="TreeGrafter"/>
</dbReference>
<comment type="caution">
    <text evidence="2">The sequence shown here is derived from an EMBL/GenBank/DDBJ whole genome shotgun (WGS) entry which is preliminary data.</text>
</comment>
<proteinExistence type="predicted"/>